<dbReference type="InterPro" id="IPR052928">
    <property type="entry name" value="Desiccation-related_membrane"/>
</dbReference>
<organism evidence="3 4">
    <name type="scientific">Candidatus Desulfosporosinus infrequens</name>
    <dbReference type="NCBI Taxonomy" id="2043169"/>
    <lineage>
        <taxon>Bacteria</taxon>
        <taxon>Bacillati</taxon>
        <taxon>Bacillota</taxon>
        <taxon>Clostridia</taxon>
        <taxon>Eubacteriales</taxon>
        <taxon>Desulfitobacteriaceae</taxon>
        <taxon>Desulfosporosinus</taxon>
    </lineage>
</organism>
<dbReference type="OrthoDB" id="9810874at2"/>
<keyword evidence="2" id="KW-0472">Membrane</keyword>
<dbReference type="PANTHER" id="PTHR35792">
    <property type="entry name" value="GENERAL STRESS PROTEIN"/>
    <property type="match status" value="1"/>
</dbReference>
<proteinExistence type="predicted"/>
<protein>
    <submittedName>
        <fullName evidence="3">Gas vesicle protein</fullName>
    </submittedName>
</protein>
<dbReference type="Pfam" id="PF12732">
    <property type="entry name" value="YtxH"/>
    <property type="match status" value="1"/>
</dbReference>
<dbReference type="Proteomes" id="UP000238916">
    <property type="component" value="Unassembled WGS sequence"/>
</dbReference>
<dbReference type="EMBL" id="OMOF01000912">
    <property type="protein sequence ID" value="SPF56499.1"/>
    <property type="molecule type" value="Genomic_DNA"/>
</dbReference>
<keyword evidence="2" id="KW-1133">Transmembrane helix</keyword>
<keyword evidence="2" id="KW-0812">Transmembrane</keyword>
<evidence type="ECO:0000313" key="3">
    <source>
        <dbReference type="EMBL" id="SPF56499.1"/>
    </source>
</evidence>
<evidence type="ECO:0000256" key="1">
    <source>
        <dbReference type="SAM" id="MobiDB-lite"/>
    </source>
</evidence>
<feature type="transmembrane region" description="Helical" evidence="2">
    <location>
        <begin position="12"/>
        <end position="32"/>
    </location>
</feature>
<feature type="region of interest" description="Disordered" evidence="1">
    <location>
        <begin position="107"/>
        <end position="126"/>
    </location>
</feature>
<sequence>MRNDNKIKKSDKVIKSAVFGGLVGTVMGLLLAPKSGKELRQDLAEQTHKMGNIAVDIKDKAQSAWLNIEDKTHVTVDTGKNWIQKGKRLVSNLKILVYEIRHGALTKTGSNTASDDKDREDLTEEI</sequence>
<evidence type="ECO:0000256" key="2">
    <source>
        <dbReference type="SAM" id="Phobius"/>
    </source>
</evidence>
<dbReference type="AlphaFoldDB" id="A0A2U3LXC2"/>
<accession>A0A2U3LXC2</accession>
<dbReference type="PANTHER" id="PTHR35792:SF2">
    <property type="entry name" value="GENERAL STRESS PROTEIN"/>
    <property type="match status" value="1"/>
</dbReference>
<name>A0A2U3LXC2_9FIRM</name>
<reference evidence="4" key="1">
    <citation type="submission" date="2018-02" db="EMBL/GenBank/DDBJ databases">
        <authorList>
            <person name="Hausmann B."/>
        </authorList>
    </citation>
    <scope>NUCLEOTIDE SEQUENCE [LARGE SCALE GENOMIC DNA]</scope>
    <source>
        <strain evidence="4">Peat soil MAG SbF1</strain>
    </source>
</reference>
<gene>
    <name evidence="3" type="ORF">SBF1_920003</name>
</gene>
<dbReference type="InterPro" id="IPR024623">
    <property type="entry name" value="YtxH"/>
</dbReference>
<evidence type="ECO:0000313" key="4">
    <source>
        <dbReference type="Proteomes" id="UP000238916"/>
    </source>
</evidence>